<dbReference type="PANTHER" id="PTHR36454:SF1">
    <property type="entry name" value="DUF1015 DOMAIN-CONTAINING PROTEIN"/>
    <property type="match status" value="1"/>
</dbReference>
<name>A0ABN2Y1Z2_9ACTN</name>
<proteinExistence type="predicted"/>
<accession>A0ABN2Y1Z2</accession>
<evidence type="ECO:0000313" key="1">
    <source>
        <dbReference type="EMBL" id="GAA2120466.1"/>
    </source>
</evidence>
<dbReference type="PANTHER" id="PTHR36454">
    <property type="entry name" value="LMO2823 PROTEIN"/>
    <property type="match status" value="1"/>
</dbReference>
<dbReference type="Proteomes" id="UP001500575">
    <property type="component" value="Unassembled WGS sequence"/>
</dbReference>
<evidence type="ECO:0000313" key="2">
    <source>
        <dbReference type="Proteomes" id="UP001500575"/>
    </source>
</evidence>
<reference evidence="1 2" key="1">
    <citation type="journal article" date="2019" name="Int. J. Syst. Evol. Microbiol.">
        <title>The Global Catalogue of Microorganisms (GCM) 10K type strain sequencing project: providing services to taxonomists for standard genome sequencing and annotation.</title>
        <authorList>
            <consortium name="The Broad Institute Genomics Platform"/>
            <consortium name="The Broad Institute Genome Sequencing Center for Infectious Disease"/>
            <person name="Wu L."/>
            <person name="Ma J."/>
        </authorList>
    </citation>
    <scope>NUCLEOTIDE SEQUENCE [LARGE SCALE GENOMIC DNA]</scope>
    <source>
        <strain evidence="1 2">JCM 16021</strain>
    </source>
</reference>
<sequence length="373" mass="41231">MEPSQAVTPPYLATPLRLEPFRALTLAPQRVGDAAAARAFARPYREVAGRLRRWQATGRVLRDETPGLYLHEYTADGITVRGIVGALDMSRRAPDLASRAVLPHEGIYPHRAHDLAERMLVMKLNPAPILLVHRGPAETRHVIAALLKEEPQRRFTDRGDQRHRVWPIRGADLDRVHASLLDSRPVIADGHHRYAAYLQLQQAHPGTAWDRGLAMLVDQDDTPLQLGAIHRVLRRVKLTTLGDALVGGPHALEASSREAAVSALGTDTLAVTDGRTWAILRLDLQGDRSAVEAFHDDVLPALATPPAAIGYLHTADETLHKVRRDRDLAVLMPAPDFDLVHRIVAHDRLLPEKATSFQPKPSTGVLMRSVDDE</sequence>
<dbReference type="InterPro" id="IPR008323">
    <property type="entry name" value="UCP033563"/>
</dbReference>
<dbReference type="RefSeq" id="WP_344302954.1">
    <property type="nucleotide sequence ID" value="NZ_BAAAQQ010000005.1"/>
</dbReference>
<comment type="caution">
    <text evidence="1">The sequence shown here is derived from an EMBL/GenBank/DDBJ whole genome shotgun (WGS) entry which is preliminary data.</text>
</comment>
<protein>
    <submittedName>
        <fullName evidence="1">DUF1015 domain-containing protein</fullName>
    </submittedName>
</protein>
<dbReference type="EMBL" id="BAAAQQ010000005">
    <property type="protein sequence ID" value="GAA2120466.1"/>
    <property type="molecule type" value="Genomic_DNA"/>
</dbReference>
<dbReference type="Pfam" id="PF06245">
    <property type="entry name" value="DUF1015"/>
    <property type="match status" value="1"/>
</dbReference>
<keyword evidence="2" id="KW-1185">Reference proteome</keyword>
<organism evidence="1 2">
    <name type="scientific">Nocardioides bigeumensis</name>
    <dbReference type="NCBI Taxonomy" id="433657"/>
    <lineage>
        <taxon>Bacteria</taxon>
        <taxon>Bacillati</taxon>
        <taxon>Actinomycetota</taxon>
        <taxon>Actinomycetes</taxon>
        <taxon>Propionibacteriales</taxon>
        <taxon>Nocardioidaceae</taxon>
        <taxon>Nocardioides</taxon>
    </lineage>
</organism>
<gene>
    <name evidence="1" type="ORF">GCM10009843_13970</name>
</gene>